<dbReference type="AlphaFoldDB" id="A0A7C9AMF1"/>
<dbReference type="SUPFAM" id="SSF53098">
    <property type="entry name" value="Ribonuclease H-like"/>
    <property type="match status" value="1"/>
</dbReference>
<dbReference type="GO" id="GO:0003677">
    <property type="term" value="F:DNA binding"/>
    <property type="evidence" value="ECO:0007669"/>
    <property type="project" value="InterPro"/>
</dbReference>
<proteinExistence type="predicted"/>
<dbReference type="Pfam" id="PF14372">
    <property type="entry name" value="hAT-like_RNase-H"/>
    <property type="match status" value="1"/>
</dbReference>
<dbReference type="PANTHER" id="PTHR23272:SF184">
    <property type="entry name" value="OS03G0311250 PROTEIN"/>
    <property type="match status" value="1"/>
</dbReference>
<dbReference type="PANTHER" id="PTHR23272">
    <property type="entry name" value="BED FINGER-RELATED"/>
    <property type="match status" value="1"/>
</dbReference>
<feature type="domain" description="hAT-like transposase RNase-H fold" evidence="1">
    <location>
        <begin position="149"/>
        <end position="250"/>
    </location>
</feature>
<sequence length="284" mass="32792">MVNHIKRHVLAKNFLVGGVSFFHIRCCEHIVNLIVQAGLNSLASILNCICNMVKCIDRSPVKRKKFFDVAKKNFKLQTNKKFRLDMPVRWNSTYLLIDCVLYYKDVFIYFGERDFAMKSLAPQVEDWDKLAYVHKFLKVSYDVTNLFSISKYPTSNCYVLGVWKLQIALMDMAKGPTYFVEFSNMVHDMQAKFDKYWSEYNLALSCTAILNSRYKVTFLKYCFVMIYGSEGVGDQVEKVISTLRILFKEYMHVSFTGSCENIGLSTSCSGGNFTSDDNQVELDD</sequence>
<reference evidence="2" key="1">
    <citation type="journal article" date="2013" name="J. Plant Res.">
        <title>Effect of fungi and light on seed germination of three Opuntia species from semiarid lands of central Mexico.</title>
        <authorList>
            <person name="Delgado-Sanchez P."/>
            <person name="Jimenez-Bremont J.F."/>
            <person name="Guerrero-Gonzalez Mde L."/>
            <person name="Flores J."/>
        </authorList>
    </citation>
    <scope>NUCLEOTIDE SEQUENCE</scope>
    <source>
        <tissue evidence="2">Cladode</tissue>
    </source>
</reference>
<accession>A0A7C9AMF1</accession>
<evidence type="ECO:0000259" key="1">
    <source>
        <dbReference type="Pfam" id="PF14372"/>
    </source>
</evidence>
<name>A0A7C9AMF1_OPUST</name>
<organism evidence="2">
    <name type="scientific">Opuntia streptacantha</name>
    <name type="common">Prickly pear cactus</name>
    <name type="synonym">Opuntia cardona</name>
    <dbReference type="NCBI Taxonomy" id="393608"/>
    <lineage>
        <taxon>Eukaryota</taxon>
        <taxon>Viridiplantae</taxon>
        <taxon>Streptophyta</taxon>
        <taxon>Embryophyta</taxon>
        <taxon>Tracheophyta</taxon>
        <taxon>Spermatophyta</taxon>
        <taxon>Magnoliopsida</taxon>
        <taxon>eudicotyledons</taxon>
        <taxon>Gunneridae</taxon>
        <taxon>Pentapetalae</taxon>
        <taxon>Caryophyllales</taxon>
        <taxon>Cactineae</taxon>
        <taxon>Cactaceae</taxon>
        <taxon>Opuntioideae</taxon>
        <taxon>Opuntia</taxon>
    </lineage>
</organism>
<reference evidence="2" key="2">
    <citation type="submission" date="2020-07" db="EMBL/GenBank/DDBJ databases">
        <authorList>
            <person name="Vera ALvarez R."/>
            <person name="Arias-Moreno D.M."/>
            <person name="Jimenez-Jacinto V."/>
            <person name="Jimenez-Bremont J.F."/>
            <person name="Swaminathan K."/>
            <person name="Moose S.P."/>
            <person name="Guerrero-Gonzalez M.L."/>
            <person name="Marino-Ramirez L."/>
            <person name="Landsman D."/>
            <person name="Rodriguez-Kessler M."/>
            <person name="Delgado-Sanchez P."/>
        </authorList>
    </citation>
    <scope>NUCLEOTIDE SEQUENCE</scope>
    <source>
        <tissue evidence="2">Cladode</tissue>
    </source>
</reference>
<evidence type="ECO:0000313" key="2">
    <source>
        <dbReference type="EMBL" id="MBA4670796.1"/>
    </source>
</evidence>
<protein>
    <recommendedName>
        <fullName evidence="1">hAT-like transposase RNase-H fold domain-containing protein</fullName>
    </recommendedName>
</protein>
<dbReference type="InterPro" id="IPR012337">
    <property type="entry name" value="RNaseH-like_sf"/>
</dbReference>
<dbReference type="EMBL" id="GISG01248727">
    <property type="protein sequence ID" value="MBA4670796.1"/>
    <property type="molecule type" value="Transcribed_RNA"/>
</dbReference>
<dbReference type="InterPro" id="IPR025525">
    <property type="entry name" value="hAT-like_transposase_RNase-H"/>
</dbReference>